<dbReference type="GO" id="GO:0043171">
    <property type="term" value="P:peptide catabolic process"/>
    <property type="evidence" value="ECO:0007669"/>
    <property type="project" value="TreeGrafter"/>
</dbReference>
<dbReference type="InterPro" id="IPR045357">
    <property type="entry name" value="Aminopeptidase_N-like_N"/>
</dbReference>
<feature type="domain" description="Aminopeptidase N-like N-terminal" evidence="1">
    <location>
        <begin position="108"/>
        <end position="157"/>
    </location>
</feature>
<reference evidence="2 3" key="1">
    <citation type="submission" date="2018-11" db="EMBL/GenBank/DDBJ databases">
        <authorList>
            <consortium name="Pathogen Informatics"/>
        </authorList>
    </citation>
    <scope>NUCLEOTIDE SEQUENCE [LARGE SCALE GENOMIC DNA]</scope>
</reference>
<dbReference type="PANTHER" id="PTHR11533">
    <property type="entry name" value="PROTEASE M1 ZINC METALLOPROTEASE"/>
    <property type="match status" value="1"/>
</dbReference>
<evidence type="ECO:0000259" key="1">
    <source>
        <dbReference type="Pfam" id="PF17900"/>
    </source>
</evidence>
<dbReference type="InterPro" id="IPR042097">
    <property type="entry name" value="Aminopeptidase_N-like_N_sf"/>
</dbReference>
<dbReference type="GO" id="GO:0005737">
    <property type="term" value="C:cytoplasm"/>
    <property type="evidence" value="ECO:0007669"/>
    <property type="project" value="TreeGrafter"/>
</dbReference>
<dbReference type="Pfam" id="PF17900">
    <property type="entry name" value="Peptidase_M1_N"/>
    <property type="match status" value="1"/>
</dbReference>
<protein>
    <recommendedName>
        <fullName evidence="1">Aminopeptidase N-like N-terminal domain-containing protein</fullName>
    </recommendedName>
</protein>
<dbReference type="GO" id="GO:0006508">
    <property type="term" value="P:proteolysis"/>
    <property type="evidence" value="ECO:0007669"/>
    <property type="project" value="TreeGrafter"/>
</dbReference>
<dbReference type="GO" id="GO:0016020">
    <property type="term" value="C:membrane"/>
    <property type="evidence" value="ECO:0007669"/>
    <property type="project" value="TreeGrafter"/>
</dbReference>
<organism evidence="2 3">
    <name type="scientific">Strongylus vulgaris</name>
    <name type="common">Blood worm</name>
    <dbReference type="NCBI Taxonomy" id="40348"/>
    <lineage>
        <taxon>Eukaryota</taxon>
        <taxon>Metazoa</taxon>
        <taxon>Ecdysozoa</taxon>
        <taxon>Nematoda</taxon>
        <taxon>Chromadorea</taxon>
        <taxon>Rhabditida</taxon>
        <taxon>Rhabditina</taxon>
        <taxon>Rhabditomorpha</taxon>
        <taxon>Strongyloidea</taxon>
        <taxon>Strongylidae</taxon>
        <taxon>Strongylus</taxon>
    </lineage>
</organism>
<dbReference type="GO" id="GO:0070006">
    <property type="term" value="F:metalloaminopeptidase activity"/>
    <property type="evidence" value="ECO:0007669"/>
    <property type="project" value="TreeGrafter"/>
</dbReference>
<keyword evidence="3" id="KW-1185">Reference proteome</keyword>
<dbReference type="SUPFAM" id="SSF63737">
    <property type="entry name" value="Leukotriene A4 hydrolase N-terminal domain"/>
    <property type="match status" value="1"/>
</dbReference>
<gene>
    <name evidence="2" type="ORF">SVUK_LOCUS7160</name>
</gene>
<dbReference type="OrthoDB" id="5868348at2759"/>
<dbReference type="PANTHER" id="PTHR11533:SF299">
    <property type="entry name" value="AMINOPEPTIDASE"/>
    <property type="match status" value="1"/>
</dbReference>
<dbReference type="GO" id="GO:0042277">
    <property type="term" value="F:peptide binding"/>
    <property type="evidence" value="ECO:0007669"/>
    <property type="project" value="TreeGrafter"/>
</dbReference>
<dbReference type="InterPro" id="IPR050344">
    <property type="entry name" value="Peptidase_M1_aminopeptidases"/>
</dbReference>
<dbReference type="EMBL" id="UYYB01024013">
    <property type="protein sequence ID" value="VDM72162.1"/>
    <property type="molecule type" value="Genomic_DNA"/>
</dbReference>
<name>A0A3P7KYC2_STRVU</name>
<evidence type="ECO:0000313" key="3">
    <source>
        <dbReference type="Proteomes" id="UP000270094"/>
    </source>
</evidence>
<dbReference type="Gene3D" id="2.60.40.1730">
    <property type="entry name" value="tricorn interacting facor f3 domain"/>
    <property type="match status" value="1"/>
</dbReference>
<dbReference type="GO" id="GO:0005615">
    <property type="term" value="C:extracellular space"/>
    <property type="evidence" value="ECO:0007669"/>
    <property type="project" value="TreeGrafter"/>
</dbReference>
<sequence>MSKSSFSIISNQNYRYDIFKWLWPKRVFVLIGTANPIKGDHTHFAAVKQEYIFDGDEESRNVGPLIKLRTGKEECTKLHLLSQHQPLESTACSVFKQIVNFHPKNHYLKIAAVTQFEPADARKMVPCFDEPEFKAVWNVTLIHPAETRAIANTIEMDVTL</sequence>
<dbReference type="Proteomes" id="UP000270094">
    <property type="component" value="Unassembled WGS sequence"/>
</dbReference>
<dbReference type="GO" id="GO:0008270">
    <property type="term" value="F:zinc ion binding"/>
    <property type="evidence" value="ECO:0007669"/>
    <property type="project" value="TreeGrafter"/>
</dbReference>
<proteinExistence type="predicted"/>
<evidence type="ECO:0000313" key="2">
    <source>
        <dbReference type="EMBL" id="VDM72162.1"/>
    </source>
</evidence>
<accession>A0A3P7KYC2</accession>
<dbReference type="AlphaFoldDB" id="A0A3P7KYC2"/>